<sequence length="41" mass="4630">MLLARFRCKTSVSCLQARRVGPDAMAASTGERLLTHIRKRQ</sequence>
<name>T2G8X9_MEGG1</name>
<dbReference type="KEGG" id="dgg:DGI_0459"/>
<gene>
    <name evidence="1" type="ORF">DGI_0459</name>
</gene>
<organism evidence="1 2">
    <name type="scientific">Megalodesulfovibrio gigas (strain ATCC 19364 / DSM 1382 / NCIMB 9332 / VKM B-1759)</name>
    <name type="common">Desulfovibrio gigas</name>
    <dbReference type="NCBI Taxonomy" id="1121448"/>
    <lineage>
        <taxon>Bacteria</taxon>
        <taxon>Pseudomonadati</taxon>
        <taxon>Thermodesulfobacteriota</taxon>
        <taxon>Desulfovibrionia</taxon>
        <taxon>Desulfovibrionales</taxon>
        <taxon>Desulfovibrionaceae</taxon>
        <taxon>Megalodesulfovibrio</taxon>
    </lineage>
</organism>
<dbReference type="STRING" id="1121448.DGI_0459"/>
<dbReference type="Proteomes" id="UP000016587">
    <property type="component" value="Chromosome"/>
</dbReference>
<protein>
    <submittedName>
        <fullName evidence="1">Uncharacterized protein</fullName>
    </submittedName>
</protein>
<keyword evidence="2" id="KW-1185">Reference proteome</keyword>
<dbReference type="PATRIC" id="fig|1121448.10.peg.456"/>
<reference evidence="2" key="2">
    <citation type="submission" date="2013-07" db="EMBL/GenBank/DDBJ databases">
        <authorList>
            <person name="Morais-Silva F.O."/>
            <person name="Rezende A.M."/>
            <person name="Pimentel C."/>
            <person name="Resende D.M."/>
            <person name="Santos C.I."/>
            <person name="Clemente C."/>
            <person name="de Oliveira L.M."/>
            <person name="da Silva S.M."/>
            <person name="Costa D.A."/>
            <person name="Varela-Raposo A."/>
            <person name="Horacio E.C.A."/>
            <person name="Matos M."/>
            <person name="Flores O."/>
            <person name="Ruiz J.C."/>
            <person name="Rodrigues-Pousada C."/>
        </authorList>
    </citation>
    <scope>NUCLEOTIDE SEQUENCE [LARGE SCALE GENOMIC DNA]</scope>
    <source>
        <strain evidence="2">ATCC 19364 / DSM 1382 / NCIMB 9332 / VKM B-1759</strain>
    </source>
</reference>
<reference evidence="1 2" key="1">
    <citation type="journal article" date="2013" name="J. Bacteriol.">
        <title>Roles of HynAB and Ech, the only two hydrogenases found in the model sulfate reducer Desulfovibrio gigas.</title>
        <authorList>
            <person name="Morais-Silva F.O."/>
            <person name="Santos C.I."/>
            <person name="Rodrigues R."/>
            <person name="Pereira I.A."/>
            <person name="Rodrigues-Pousada C."/>
        </authorList>
    </citation>
    <scope>NUCLEOTIDE SEQUENCE [LARGE SCALE GENOMIC DNA]</scope>
    <source>
        <strain evidence="2">ATCC 19364 / DSM 1382 / NCIMB 9332 / VKM B-1759</strain>
    </source>
</reference>
<evidence type="ECO:0000313" key="1">
    <source>
        <dbReference type="EMBL" id="AGW12372.1"/>
    </source>
</evidence>
<dbReference type="AlphaFoldDB" id="T2G8X9"/>
<accession>T2G8X9</accession>
<dbReference type="EMBL" id="CP006585">
    <property type="protein sequence ID" value="AGW12372.1"/>
    <property type="molecule type" value="Genomic_DNA"/>
</dbReference>
<dbReference type="HOGENOM" id="CLU_3268990_0_0_7"/>
<evidence type="ECO:0000313" key="2">
    <source>
        <dbReference type="Proteomes" id="UP000016587"/>
    </source>
</evidence>
<proteinExistence type="predicted"/>